<gene>
    <name evidence="1" type="ORF">PACLA_8A028212</name>
</gene>
<comment type="caution">
    <text evidence="1">The sequence shown here is derived from an EMBL/GenBank/DDBJ whole genome shotgun (WGS) entry which is preliminary data.</text>
</comment>
<keyword evidence="2" id="KW-1185">Reference proteome</keyword>
<protein>
    <submittedName>
        <fullName evidence="1">Uncharacterized protein</fullName>
    </submittedName>
</protein>
<dbReference type="EMBL" id="CACRXK020012840">
    <property type="protein sequence ID" value="CAB4024102.1"/>
    <property type="molecule type" value="Genomic_DNA"/>
</dbReference>
<evidence type="ECO:0000313" key="2">
    <source>
        <dbReference type="Proteomes" id="UP001152795"/>
    </source>
</evidence>
<reference evidence="1" key="1">
    <citation type="submission" date="2020-04" db="EMBL/GenBank/DDBJ databases">
        <authorList>
            <person name="Alioto T."/>
            <person name="Alioto T."/>
            <person name="Gomez Garrido J."/>
        </authorList>
    </citation>
    <scope>NUCLEOTIDE SEQUENCE</scope>
    <source>
        <strain evidence="1">A484AB</strain>
    </source>
</reference>
<evidence type="ECO:0000313" key="1">
    <source>
        <dbReference type="EMBL" id="CAB4024102.1"/>
    </source>
</evidence>
<dbReference type="AlphaFoldDB" id="A0A7D9J8D5"/>
<proteinExistence type="predicted"/>
<organism evidence="1 2">
    <name type="scientific">Paramuricea clavata</name>
    <name type="common">Red gorgonian</name>
    <name type="synonym">Violescent sea-whip</name>
    <dbReference type="NCBI Taxonomy" id="317549"/>
    <lineage>
        <taxon>Eukaryota</taxon>
        <taxon>Metazoa</taxon>
        <taxon>Cnidaria</taxon>
        <taxon>Anthozoa</taxon>
        <taxon>Octocorallia</taxon>
        <taxon>Malacalcyonacea</taxon>
        <taxon>Plexauridae</taxon>
        <taxon>Paramuricea</taxon>
    </lineage>
</organism>
<accession>A0A7D9J8D5</accession>
<dbReference type="Proteomes" id="UP001152795">
    <property type="component" value="Unassembled WGS sequence"/>
</dbReference>
<name>A0A7D9J8D5_PARCT</name>
<sequence>MSSFDRQEKMPEIRAEIEQLQSIFTECEDLKREDNFPSLKRQLAFFMKMVQKQTAFFKKKLGRISADNEDYDAFMKEIQEVSVSCSNWLVQKKAEMKPLQEIFKSLESKAIPVVSSEDLDSLLIIDRETKHLVCLAFTLSSDGDAQFSNMQAFLKKCVGTASRLDVPLFRGTLQRFTNLQDGNQRNKDVKFVATEEPLSSLGCR</sequence>